<gene>
    <name evidence="1" type="ORF">HLUCCA11_03210</name>
</gene>
<evidence type="ECO:0000313" key="1">
    <source>
        <dbReference type="EMBL" id="KPQ36937.1"/>
    </source>
</evidence>
<dbReference type="EMBL" id="LJZR01000003">
    <property type="protein sequence ID" value="KPQ36937.1"/>
    <property type="molecule type" value="Genomic_DNA"/>
</dbReference>
<comment type="caution">
    <text evidence="1">The sequence shown here is derived from an EMBL/GenBank/DDBJ whole genome shotgun (WGS) entry which is preliminary data.</text>
</comment>
<name>A0A0P8C5E3_9CYAN</name>
<dbReference type="AlphaFoldDB" id="A0A0P8C5E3"/>
<reference evidence="1 2" key="1">
    <citation type="submission" date="2015-09" db="EMBL/GenBank/DDBJ databases">
        <title>Identification and resolution of microdiversity through metagenomic sequencing of parallel consortia.</title>
        <authorList>
            <person name="Nelson W.C."/>
            <person name="Romine M.F."/>
            <person name="Lindemann S.R."/>
        </authorList>
    </citation>
    <scope>NUCLEOTIDE SEQUENCE [LARGE SCALE GENOMIC DNA]</scope>
    <source>
        <strain evidence="1">Ana</strain>
    </source>
</reference>
<proteinExistence type="predicted"/>
<dbReference type="Proteomes" id="UP000050465">
    <property type="component" value="Unassembled WGS sequence"/>
</dbReference>
<protein>
    <submittedName>
        <fullName evidence="1">Uncharacterized protein</fullName>
    </submittedName>
</protein>
<evidence type="ECO:0000313" key="2">
    <source>
        <dbReference type="Proteomes" id="UP000050465"/>
    </source>
</evidence>
<accession>A0A0P8C5E3</accession>
<organism evidence="1 2">
    <name type="scientific">Phormidesmis priestleyi Ana</name>
    <dbReference type="NCBI Taxonomy" id="1666911"/>
    <lineage>
        <taxon>Bacteria</taxon>
        <taxon>Bacillati</taxon>
        <taxon>Cyanobacteriota</taxon>
        <taxon>Cyanophyceae</taxon>
        <taxon>Leptolyngbyales</taxon>
        <taxon>Leptolyngbyaceae</taxon>
        <taxon>Phormidesmis</taxon>
    </lineage>
</organism>
<sequence>MGLNILASSFEKMGRGEELNKKYIKFCEFHDCMV</sequence>